<evidence type="ECO:0000259" key="12">
    <source>
        <dbReference type="PROSITE" id="PS50268"/>
    </source>
</evidence>
<evidence type="ECO:0000256" key="3">
    <source>
        <dbReference type="ARBA" id="ARBA00022737"/>
    </source>
</evidence>
<dbReference type="FunFam" id="2.60.40.60:FF:000250">
    <property type="entry name" value="Cadherin related family member 3"/>
    <property type="match status" value="1"/>
</dbReference>
<evidence type="ECO:0000256" key="11">
    <source>
        <dbReference type="SAM" id="SignalP"/>
    </source>
</evidence>
<dbReference type="FunFam" id="2.60.40.60:FF:000588">
    <property type="entry name" value="Cadherin-related family member 3"/>
    <property type="match status" value="1"/>
</dbReference>
<evidence type="ECO:0000256" key="5">
    <source>
        <dbReference type="ARBA" id="ARBA00022889"/>
    </source>
</evidence>
<dbReference type="PROSITE" id="PS50268">
    <property type="entry name" value="CADHERIN_2"/>
    <property type="match status" value="6"/>
</dbReference>
<keyword evidence="3" id="KW-0677">Repeat</keyword>
<dbReference type="KEGG" id="xla:108710273"/>
<feature type="compositionally biased region" description="Polar residues" evidence="9">
    <location>
        <begin position="796"/>
        <end position="807"/>
    </location>
</feature>
<dbReference type="InterPro" id="IPR002126">
    <property type="entry name" value="Cadherin-like_dom"/>
</dbReference>
<keyword evidence="2 10" id="KW-0812">Transmembrane</keyword>
<dbReference type="GO" id="GO:0005911">
    <property type="term" value="C:cell-cell junction"/>
    <property type="evidence" value="ECO:0007669"/>
    <property type="project" value="TreeGrafter"/>
</dbReference>
<proteinExistence type="predicted"/>
<feature type="domain" description="Cadherin" evidence="12">
    <location>
        <begin position="342"/>
        <end position="457"/>
    </location>
</feature>
<evidence type="ECO:0000313" key="13">
    <source>
        <dbReference type="Proteomes" id="UP000186698"/>
    </source>
</evidence>
<keyword evidence="13" id="KW-1185">Reference proteome</keyword>
<feature type="domain" description="Cadherin" evidence="12">
    <location>
        <begin position="458"/>
        <end position="567"/>
    </location>
</feature>
<dbReference type="FunFam" id="2.60.40.60:FF:000231">
    <property type="entry name" value="Cadherin related family member 3"/>
    <property type="match status" value="1"/>
</dbReference>
<dbReference type="AlphaFoldDB" id="A0A8J1MM09"/>
<comment type="subcellular location">
    <subcellularLocation>
        <location evidence="1">Membrane</location>
    </subcellularLocation>
</comment>
<reference evidence="14" key="1">
    <citation type="submission" date="2025-08" db="UniProtKB">
        <authorList>
            <consortium name="RefSeq"/>
        </authorList>
    </citation>
    <scope>IDENTIFICATION</scope>
    <source>
        <strain evidence="14">J_2021</strain>
        <tissue evidence="14">Erythrocytes</tissue>
    </source>
</reference>
<keyword evidence="5" id="KW-0130">Cell adhesion</keyword>
<dbReference type="CDD" id="cd11304">
    <property type="entry name" value="Cadherin_repeat"/>
    <property type="match status" value="5"/>
</dbReference>
<evidence type="ECO:0000256" key="8">
    <source>
        <dbReference type="PROSITE-ProRule" id="PRU00043"/>
    </source>
</evidence>
<feature type="signal peptide" evidence="11">
    <location>
        <begin position="1"/>
        <end position="19"/>
    </location>
</feature>
<dbReference type="OrthoDB" id="9047765at2759"/>
<dbReference type="GeneID" id="108710273"/>
<dbReference type="PANTHER" id="PTHR24025">
    <property type="entry name" value="DESMOGLEIN FAMILY MEMBER"/>
    <property type="match status" value="1"/>
</dbReference>
<feature type="compositionally biased region" description="Low complexity" evidence="9">
    <location>
        <begin position="851"/>
        <end position="870"/>
    </location>
</feature>
<feature type="domain" description="Cadherin" evidence="12">
    <location>
        <begin position="134"/>
        <end position="232"/>
    </location>
</feature>
<evidence type="ECO:0000256" key="6">
    <source>
        <dbReference type="ARBA" id="ARBA00022989"/>
    </source>
</evidence>
<dbReference type="CTD" id="108710273"/>
<evidence type="ECO:0000256" key="9">
    <source>
        <dbReference type="SAM" id="MobiDB-lite"/>
    </source>
</evidence>
<dbReference type="InterPro" id="IPR015919">
    <property type="entry name" value="Cadherin-like_sf"/>
</dbReference>
<feature type="domain" description="Cadherin" evidence="12">
    <location>
        <begin position="233"/>
        <end position="341"/>
    </location>
</feature>
<protein>
    <submittedName>
        <fullName evidence="14">Cadherin-related family member 3</fullName>
    </submittedName>
</protein>
<dbReference type="SUPFAM" id="SSF49313">
    <property type="entry name" value="Cadherin-like"/>
    <property type="match status" value="5"/>
</dbReference>
<dbReference type="PANTHER" id="PTHR24025:SF30">
    <property type="entry name" value="CADHERIN DOMAIN-CONTAINING PROTEIN"/>
    <property type="match status" value="1"/>
</dbReference>
<feature type="domain" description="Cadherin" evidence="12">
    <location>
        <begin position="24"/>
        <end position="129"/>
    </location>
</feature>
<sequence>MDKLILLYFLLGVIGPGGGTVTFKGLPNLVNVLENQPAGTTVFTFNVTSTATVKSGFPYIINTSPITKAFELGVILPTVNVVLTGNPVLDFETTPNSFNLQIYVEDNTGATDLQILTIQLINVNEPPVFLDNLANQAVELYIPEGTAAGTIYQINAFDPEDASNTLTYSLTPASAPFTVSATGTIISTKVFDFETDPKSYSLVVQVTDPKGLSANGTMIVHITNINDETPYFIGTTSTYTIPEEQFPGTVVATVTAADPDADGSINTLLYSINTPTEYFTINQLTGVIQIAMLIDRDANPLRLHPNITLEIQVRDSPSGGHSNTTLLTFIIEDLNDNPPTCVQYAYSIAVPETEPLNTVLKNLALDCNDIDVQAPNNLFNFTGISGLGSNQRFQLSPSGSGNIMLIGDLNFEAPNNLAVGNEYSLTVAIQDIAWPYYTTYIYVYVKTTPVNEYPPVFNSSSYVFNVSELSPPGSKIGQVYATDLDYPYIGITYSIAAGGSTLGATNIFWIDPNSGNLQLVNYADYETTPKYIFTVQATDPGSKMSTASVTVNILEANDEKPKCLPNYYSLAVPVNQAVGTNIQNFKLTCTDRDSGPTSFQYFINSGNINNHFAFSPSAGSNITSLMLTNPFDYSSGGDTTWNYNLIVYITDGNLLSAKATGLIQTGTVSLFISVYVPGLTTLTTTTTPQNVYVTQTLNAYSATAWYVPFVITLGSLLLLGLLGLLIYLLAKYCPCRASPQPDTEMLIPPEKKKVKHDVFWEMTKINTVFDGEAQDPITGRIYEYNSKSGARRWKDTQQPIESGQTLPQVAVLPVGTTQPPESTVKAVTPRGTPNKREKTPTNPIKSEENAKPATPKETTPKTQPEKPITPNKLQTPREPSPYAEPVRPNRSPLSPRRSPKVYPNVPNTPF</sequence>
<feature type="region of interest" description="Disordered" evidence="9">
    <location>
        <begin position="791"/>
        <end position="910"/>
    </location>
</feature>
<accession>A0A8J1MM09</accession>
<evidence type="ECO:0000256" key="10">
    <source>
        <dbReference type="SAM" id="Phobius"/>
    </source>
</evidence>
<dbReference type="Pfam" id="PF00028">
    <property type="entry name" value="Cadherin"/>
    <property type="match status" value="2"/>
</dbReference>
<evidence type="ECO:0000256" key="2">
    <source>
        <dbReference type="ARBA" id="ARBA00022692"/>
    </source>
</evidence>
<keyword evidence="11" id="KW-0732">Signal</keyword>
<organism evidence="13 14">
    <name type="scientific">Xenopus laevis</name>
    <name type="common">African clawed frog</name>
    <dbReference type="NCBI Taxonomy" id="8355"/>
    <lineage>
        <taxon>Eukaryota</taxon>
        <taxon>Metazoa</taxon>
        <taxon>Chordata</taxon>
        <taxon>Craniata</taxon>
        <taxon>Vertebrata</taxon>
        <taxon>Euteleostomi</taxon>
        <taxon>Amphibia</taxon>
        <taxon>Batrachia</taxon>
        <taxon>Anura</taxon>
        <taxon>Pipoidea</taxon>
        <taxon>Pipidae</taxon>
        <taxon>Xenopodinae</taxon>
        <taxon>Xenopus</taxon>
        <taxon>Xenopus</taxon>
    </lineage>
</organism>
<evidence type="ECO:0000256" key="4">
    <source>
        <dbReference type="ARBA" id="ARBA00022837"/>
    </source>
</evidence>
<dbReference type="PRINTS" id="PR00205">
    <property type="entry name" value="CADHERIN"/>
</dbReference>
<name>A0A8J1MM09_XENLA</name>
<dbReference type="GO" id="GO:0007156">
    <property type="term" value="P:homophilic cell adhesion via plasma membrane adhesion molecules"/>
    <property type="evidence" value="ECO:0007669"/>
    <property type="project" value="InterPro"/>
</dbReference>
<keyword evidence="7 10" id="KW-0472">Membrane</keyword>
<keyword evidence="4 8" id="KW-0106">Calcium</keyword>
<feature type="chain" id="PRO_5035301132" evidence="11">
    <location>
        <begin position="20"/>
        <end position="910"/>
    </location>
</feature>
<evidence type="ECO:0000256" key="1">
    <source>
        <dbReference type="ARBA" id="ARBA00004370"/>
    </source>
</evidence>
<evidence type="ECO:0000256" key="7">
    <source>
        <dbReference type="ARBA" id="ARBA00023136"/>
    </source>
</evidence>
<dbReference type="Proteomes" id="UP000186698">
    <property type="component" value="Chromosome 3L"/>
</dbReference>
<feature type="domain" description="Cadherin" evidence="12">
    <location>
        <begin position="564"/>
        <end position="674"/>
    </location>
</feature>
<gene>
    <name evidence="14" type="primary">cdhr3.L</name>
</gene>
<dbReference type="FunFam" id="2.60.40.60:FF:000244">
    <property type="entry name" value="Cadherin related family member 3"/>
    <property type="match status" value="1"/>
</dbReference>
<evidence type="ECO:0000313" key="14">
    <source>
        <dbReference type="RefSeq" id="XP_041442456.1"/>
    </source>
</evidence>
<feature type="compositionally biased region" description="Basic and acidic residues" evidence="9">
    <location>
        <begin position="834"/>
        <end position="850"/>
    </location>
</feature>
<dbReference type="RefSeq" id="XP_041442456.1">
    <property type="nucleotide sequence ID" value="XM_041586522.1"/>
</dbReference>
<dbReference type="Gene3D" id="2.60.40.60">
    <property type="entry name" value="Cadherins"/>
    <property type="match status" value="6"/>
</dbReference>
<feature type="transmembrane region" description="Helical" evidence="10">
    <location>
        <begin position="705"/>
        <end position="730"/>
    </location>
</feature>
<dbReference type="InterPro" id="IPR050971">
    <property type="entry name" value="Cadherin-domain_protein"/>
</dbReference>
<keyword evidence="6 10" id="KW-1133">Transmembrane helix</keyword>
<dbReference type="SMART" id="SM00112">
    <property type="entry name" value="CA"/>
    <property type="match status" value="3"/>
</dbReference>
<dbReference type="GO" id="GO:0016020">
    <property type="term" value="C:membrane"/>
    <property type="evidence" value="ECO:0007669"/>
    <property type="project" value="UniProtKB-SubCell"/>
</dbReference>
<dbReference type="GO" id="GO:0005509">
    <property type="term" value="F:calcium ion binding"/>
    <property type="evidence" value="ECO:0007669"/>
    <property type="project" value="UniProtKB-UniRule"/>
</dbReference>
<dbReference type="FunFam" id="2.60.40.60:FF:000281">
    <property type="entry name" value="Cadherin related family member 3"/>
    <property type="match status" value="1"/>
</dbReference>